<accession>A0A154P913</accession>
<gene>
    <name evidence="2" type="ORF">WN55_09330</name>
</gene>
<protein>
    <submittedName>
        <fullName evidence="2">Uncharacterized protein</fullName>
    </submittedName>
</protein>
<feature type="region of interest" description="Disordered" evidence="1">
    <location>
        <begin position="15"/>
        <end position="68"/>
    </location>
</feature>
<evidence type="ECO:0000313" key="2">
    <source>
        <dbReference type="EMBL" id="KZC08426.1"/>
    </source>
</evidence>
<name>A0A154P913_DUFNO</name>
<sequence>MYVCMYRRYKKNVKGKDEECGGGRGPGVPKDRTGKRYISVARDEVKAKKREEESNEYQRGEQNQTEKW</sequence>
<dbReference type="AlphaFoldDB" id="A0A154P913"/>
<proteinExistence type="predicted"/>
<evidence type="ECO:0000313" key="3">
    <source>
        <dbReference type="Proteomes" id="UP000076502"/>
    </source>
</evidence>
<reference evidence="2 3" key="1">
    <citation type="submission" date="2015-07" db="EMBL/GenBank/DDBJ databases">
        <title>The genome of Dufourea novaeangliae.</title>
        <authorList>
            <person name="Pan H."/>
            <person name="Kapheim K."/>
        </authorList>
    </citation>
    <scope>NUCLEOTIDE SEQUENCE [LARGE SCALE GENOMIC DNA]</scope>
    <source>
        <strain evidence="2">0120121106</strain>
        <tissue evidence="2">Whole body</tissue>
    </source>
</reference>
<evidence type="ECO:0000256" key="1">
    <source>
        <dbReference type="SAM" id="MobiDB-lite"/>
    </source>
</evidence>
<feature type="compositionally biased region" description="Basic and acidic residues" evidence="1">
    <location>
        <begin position="41"/>
        <end position="68"/>
    </location>
</feature>
<organism evidence="2 3">
    <name type="scientific">Dufourea novaeangliae</name>
    <name type="common">Sweat bee</name>
    <dbReference type="NCBI Taxonomy" id="178035"/>
    <lineage>
        <taxon>Eukaryota</taxon>
        <taxon>Metazoa</taxon>
        <taxon>Ecdysozoa</taxon>
        <taxon>Arthropoda</taxon>
        <taxon>Hexapoda</taxon>
        <taxon>Insecta</taxon>
        <taxon>Pterygota</taxon>
        <taxon>Neoptera</taxon>
        <taxon>Endopterygota</taxon>
        <taxon>Hymenoptera</taxon>
        <taxon>Apocrita</taxon>
        <taxon>Aculeata</taxon>
        <taxon>Apoidea</taxon>
        <taxon>Anthophila</taxon>
        <taxon>Halictidae</taxon>
        <taxon>Rophitinae</taxon>
        <taxon>Dufourea</taxon>
    </lineage>
</organism>
<dbReference type="Proteomes" id="UP000076502">
    <property type="component" value="Unassembled WGS sequence"/>
</dbReference>
<dbReference type="EMBL" id="KQ434846">
    <property type="protein sequence ID" value="KZC08426.1"/>
    <property type="molecule type" value="Genomic_DNA"/>
</dbReference>
<keyword evidence="3" id="KW-1185">Reference proteome</keyword>